<dbReference type="STRING" id="1499686.BN1079_02221"/>
<dbReference type="eggNOG" id="COG4129">
    <property type="taxonomic scope" value="Bacteria"/>
</dbReference>
<protein>
    <recommendedName>
        <fullName evidence="6">Integral membrane bound transporter domain-containing protein</fullName>
    </recommendedName>
</protein>
<evidence type="ECO:0000313" key="7">
    <source>
        <dbReference type="EMBL" id="CDZ94891.1"/>
    </source>
</evidence>
<feature type="transmembrane region" description="Helical" evidence="5">
    <location>
        <begin position="291"/>
        <end position="310"/>
    </location>
</feature>
<keyword evidence="8" id="KW-1185">Reference proteome</keyword>
<dbReference type="OrthoDB" id="581879at2"/>
<dbReference type="GO" id="GO:0016020">
    <property type="term" value="C:membrane"/>
    <property type="evidence" value="ECO:0007669"/>
    <property type="project" value="UniProtKB-SubCell"/>
</dbReference>
<feature type="transmembrane region" description="Helical" evidence="5">
    <location>
        <begin position="247"/>
        <end position="263"/>
    </location>
</feature>
<dbReference type="HOGENOM" id="CLU_020865_1_0_6"/>
<proteinExistence type="predicted"/>
<evidence type="ECO:0000313" key="8">
    <source>
        <dbReference type="Proteomes" id="UP000053902"/>
    </source>
</evidence>
<evidence type="ECO:0000259" key="6">
    <source>
        <dbReference type="Pfam" id="PF13515"/>
    </source>
</evidence>
<evidence type="ECO:0000256" key="3">
    <source>
        <dbReference type="ARBA" id="ARBA00022989"/>
    </source>
</evidence>
<evidence type="ECO:0000256" key="4">
    <source>
        <dbReference type="ARBA" id="ARBA00023136"/>
    </source>
</evidence>
<sequence>MQSRWQRLKNLLREQLRLLLTINPSDRRWQMPFAAALATGLPLFVGAWFDRLDYGLVSSLGGLVFLYLPATPLSHRMVTLMACAFGMLACYTLGLMSHFFPWTKVPVLIFITSLVTMVCRFYRIGMPSSLFIIMAAAIGMYTPLEVMEVPLMVGLLGMGTLLAALIAFLYSLYVLRLQAPKPVEPLPPASFDYVVFDSILIGVFVGLSLALAQLLQLEKAYWVPVSCLAVIQGASLRAVWDKQLHRVIGTGVGLLVAWGMLLMPLDKWSVPLMMMALCFVVETAVVRHYAFAAIFITPLTILLAEAATLGQGSASALIEARFYDTVLGCLVGLLGAVCLHNEAFRRLLGMPMRRLIPARLKGQTVPTGD</sequence>
<comment type="subcellular location">
    <subcellularLocation>
        <location evidence="1">Membrane</location>
        <topology evidence="1">Multi-pass membrane protein</topology>
    </subcellularLocation>
</comment>
<keyword evidence="3 5" id="KW-1133">Transmembrane helix</keyword>
<evidence type="ECO:0000256" key="5">
    <source>
        <dbReference type="SAM" id="Phobius"/>
    </source>
</evidence>
<feature type="transmembrane region" description="Helical" evidence="5">
    <location>
        <begin position="77"/>
        <end position="99"/>
    </location>
</feature>
<name>A0A078LYI5_9PSED</name>
<evidence type="ECO:0000256" key="1">
    <source>
        <dbReference type="ARBA" id="ARBA00004141"/>
    </source>
</evidence>
<feature type="transmembrane region" description="Helical" evidence="5">
    <location>
        <begin position="54"/>
        <end position="70"/>
    </location>
</feature>
<feature type="transmembrane region" description="Helical" evidence="5">
    <location>
        <begin position="194"/>
        <end position="215"/>
    </location>
</feature>
<evidence type="ECO:0000256" key="2">
    <source>
        <dbReference type="ARBA" id="ARBA00022692"/>
    </source>
</evidence>
<accession>A0A078LYI5</accession>
<organism evidence="7 8">
    <name type="scientific">Pseudomonas saudiphocaensis</name>
    <dbReference type="NCBI Taxonomy" id="1499686"/>
    <lineage>
        <taxon>Bacteria</taxon>
        <taxon>Pseudomonadati</taxon>
        <taxon>Pseudomonadota</taxon>
        <taxon>Gammaproteobacteria</taxon>
        <taxon>Pseudomonadales</taxon>
        <taxon>Pseudomonadaceae</taxon>
        <taxon>Pseudomonas</taxon>
    </lineage>
</organism>
<dbReference type="AlphaFoldDB" id="A0A078LYI5"/>
<feature type="transmembrane region" description="Helical" evidence="5">
    <location>
        <begin position="221"/>
        <end position="240"/>
    </location>
</feature>
<gene>
    <name evidence="7" type="ORF">BN1079_02221</name>
</gene>
<dbReference type="EMBL" id="CCSF01000001">
    <property type="protein sequence ID" value="CDZ94891.1"/>
    <property type="molecule type" value="Genomic_DNA"/>
</dbReference>
<feature type="transmembrane region" description="Helical" evidence="5">
    <location>
        <begin position="322"/>
        <end position="344"/>
    </location>
</feature>
<feature type="transmembrane region" description="Helical" evidence="5">
    <location>
        <begin position="129"/>
        <end position="146"/>
    </location>
</feature>
<reference evidence="7 8" key="1">
    <citation type="submission" date="2014-07" db="EMBL/GenBank/DDBJ databases">
        <authorList>
            <person name="Urmite Genomes Urmite Genomes"/>
        </authorList>
    </citation>
    <scope>NUCLEOTIDE SEQUENCE [LARGE SCALE GENOMIC DNA]</scope>
    <source>
        <strain evidence="7 8">20_BN</strain>
    </source>
</reference>
<dbReference type="RefSeq" id="WP_037024291.1">
    <property type="nucleotide sequence ID" value="NZ_CCSF01000001.1"/>
</dbReference>
<dbReference type="Pfam" id="PF13515">
    <property type="entry name" value="FUSC_2"/>
    <property type="match status" value="1"/>
</dbReference>
<keyword evidence="4 5" id="KW-0472">Membrane</keyword>
<dbReference type="Proteomes" id="UP000053902">
    <property type="component" value="Unassembled WGS sequence"/>
</dbReference>
<feature type="transmembrane region" description="Helical" evidence="5">
    <location>
        <begin position="29"/>
        <end position="48"/>
    </location>
</feature>
<feature type="transmembrane region" description="Helical" evidence="5">
    <location>
        <begin position="152"/>
        <end position="173"/>
    </location>
</feature>
<feature type="domain" description="Integral membrane bound transporter" evidence="6">
    <location>
        <begin position="208"/>
        <end position="334"/>
    </location>
</feature>
<dbReference type="InterPro" id="IPR049453">
    <property type="entry name" value="Memb_transporter_dom"/>
</dbReference>
<keyword evidence="2 5" id="KW-0812">Transmembrane</keyword>